<gene>
    <name evidence="7" type="ORF">A9Q68_01335</name>
</gene>
<dbReference type="InterPro" id="IPR015856">
    <property type="entry name" value="ABC_transpr_CbiO/EcfA_su"/>
</dbReference>
<dbReference type="Gene3D" id="3.40.50.300">
    <property type="entry name" value="P-loop containing nucleotide triphosphate hydrolases"/>
    <property type="match status" value="1"/>
</dbReference>
<dbReference type="OrthoDB" id="9785080at2"/>
<dbReference type="GO" id="GO:0016887">
    <property type="term" value="F:ATP hydrolysis activity"/>
    <property type="evidence" value="ECO:0007669"/>
    <property type="project" value="InterPro"/>
</dbReference>
<dbReference type="PANTHER" id="PTHR43423:SF1">
    <property type="entry name" value="ABC TRANSPORTER I FAMILY MEMBER 17"/>
    <property type="match status" value="1"/>
</dbReference>
<comment type="caution">
    <text evidence="7">The sequence shown here is derived from an EMBL/GenBank/DDBJ whole genome shotgun (WGS) entry which is preliminary data.</text>
</comment>
<dbReference type="AlphaFoldDB" id="A0A1L8MN60"/>
<evidence type="ECO:0000256" key="4">
    <source>
        <dbReference type="ARBA" id="ARBA00022741"/>
    </source>
</evidence>
<evidence type="ECO:0000256" key="5">
    <source>
        <dbReference type="ARBA" id="ARBA00022840"/>
    </source>
</evidence>
<keyword evidence="3" id="KW-0592">Phosphate transport</keyword>
<evidence type="ECO:0000259" key="6">
    <source>
        <dbReference type="PROSITE" id="PS50893"/>
    </source>
</evidence>
<dbReference type="InterPro" id="IPR017871">
    <property type="entry name" value="ABC_transporter-like_CS"/>
</dbReference>
<keyword evidence="4" id="KW-0547">Nucleotide-binding</keyword>
<dbReference type="RefSeq" id="WP_071792869.1">
    <property type="nucleotide sequence ID" value="NZ_LZDD01000001.1"/>
</dbReference>
<dbReference type="GO" id="GO:0005524">
    <property type="term" value="F:ATP binding"/>
    <property type="evidence" value="ECO:0007669"/>
    <property type="project" value="UniProtKB-KW"/>
</dbReference>
<keyword evidence="2" id="KW-0813">Transport</keyword>
<evidence type="ECO:0000256" key="3">
    <source>
        <dbReference type="ARBA" id="ARBA00022592"/>
    </source>
</evidence>
<evidence type="ECO:0000313" key="7">
    <source>
        <dbReference type="EMBL" id="OJF72214.1"/>
    </source>
</evidence>
<dbReference type="InterPro" id="IPR027417">
    <property type="entry name" value="P-loop_NTPase"/>
</dbReference>
<feature type="domain" description="ABC transporter" evidence="6">
    <location>
        <begin position="4"/>
        <end position="217"/>
    </location>
</feature>
<evidence type="ECO:0000313" key="8">
    <source>
        <dbReference type="Proteomes" id="UP000182015"/>
    </source>
</evidence>
<reference evidence="8" key="1">
    <citation type="submission" date="2016-06" db="EMBL/GenBank/DDBJ databases">
        <authorList>
            <person name="de Vries S.P.W."/>
            <person name="Hadjirin N.F."/>
            <person name="Lay E.M."/>
            <person name="Zadoks R.N."/>
            <person name="Peacock S.J."/>
            <person name="Parkhill J."/>
            <person name="Grant A.J."/>
            <person name="Mcdougall S."/>
            <person name="Holmes M.A."/>
        </authorList>
    </citation>
    <scope>NUCLEOTIDE SEQUENCE [LARGE SCALE GENOMIC DNA]</scope>
    <source>
        <strain evidence="8">NZ1587</strain>
    </source>
</reference>
<name>A0A1L8MN60_9STRE</name>
<accession>A0A1L8MN60</accession>
<dbReference type="PROSITE" id="PS00211">
    <property type="entry name" value="ABC_TRANSPORTER_1"/>
    <property type="match status" value="1"/>
</dbReference>
<dbReference type="GO" id="GO:0006817">
    <property type="term" value="P:phosphate ion transport"/>
    <property type="evidence" value="ECO:0007669"/>
    <property type="project" value="UniProtKB-KW"/>
</dbReference>
<dbReference type="Pfam" id="PF00005">
    <property type="entry name" value="ABC_tran"/>
    <property type="match status" value="1"/>
</dbReference>
<dbReference type="STRING" id="1856638.A9Q68_01335"/>
<dbReference type="EMBL" id="LZDD01000001">
    <property type="protein sequence ID" value="OJF72214.1"/>
    <property type="molecule type" value="Genomic_DNA"/>
</dbReference>
<dbReference type="PANTHER" id="PTHR43423">
    <property type="entry name" value="ABC TRANSPORTER I FAMILY MEMBER 17"/>
    <property type="match status" value="1"/>
</dbReference>
<evidence type="ECO:0000256" key="2">
    <source>
        <dbReference type="ARBA" id="ARBA00022448"/>
    </source>
</evidence>
<proteinExistence type="predicted"/>
<dbReference type="CDD" id="cd03225">
    <property type="entry name" value="ABC_cobalt_CbiO_domain1"/>
    <property type="match status" value="1"/>
</dbReference>
<dbReference type="InterPro" id="IPR003439">
    <property type="entry name" value="ABC_transporter-like_ATP-bd"/>
</dbReference>
<evidence type="ECO:0000256" key="1">
    <source>
        <dbReference type="ARBA" id="ARBA00004202"/>
    </source>
</evidence>
<dbReference type="PROSITE" id="PS50893">
    <property type="entry name" value="ABC_TRANSPORTER_2"/>
    <property type="match status" value="1"/>
</dbReference>
<dbReference type="SUPFAM" id="SSF52540">
    <property type="entry name" value="P-loop containing nucleoside triphosphate hydrolases"/>
    <property type="match status" value="1"/>
</dbReference>
<dbReference type="Proteomes" id="UP000182015">
    <property type="component" value="Unassembled WGS sequence"/>
</dbReference>
<dbReference type="GO" id="GO:0022857">
    <property type="term" value="F:transmembrane transporter activity"/>
    <property type="evidence" value="ECO:0007669"/>
    <property type="project" value="UniProtKB-ARBA"/>
</dbReference>
<dbReference type="InterPro" id="IPR003593">
    <property type="entry name" value="AAA+_ATPase"/>
</dbReference>
<dbReference type="GO" id="GO:0005886">
    <property type="term" value="C:plasma membrane"/>
    <property type="evidence" value="ECO:0007669"/>
    <property type="project" value="UniProtKB-SubCell"/>
</dbReference>
<protein>
    <submittedName>
        <fullName evidence="7">Methionine ABC transporter ATP-binding protein</fullName>
    </submittedName>
</protein>
<organism evidence="7 8">
    <name type="scientific">Streptococcus bovimastitidis</name>
    <dbReference type="NCBI Taxonomy" id="1856638"/>
    <lineage>
        <taxon>Bacteria</taxon>
        <taxon>Bacillati</taxon>
        <taxon>Bacillota</taxon>
        <taxon>Bacilli</taxon>
        <taxon>Lactobacillales</taxon>
        <taxon>Streptococcaceae</taxon>
        <taxon>Streptococcus</taxon>
    </lineage>
</organism>
<keyword evidence="8" id="KW-1185">Reference proteome</keyword>
<comment type="subcellular location">
    <subcellularLocation>
        <location evidence="1">Cell membrane</location>
        <topology evidence="1">Peripheral membrane protein</topology>
    </subcellularLocation>
</comment>
<dbReference type="SMART" id="SM00382">
    <property type="entry name" value="AAA"/>
    <property type="match status" value="1"/>
</dbReference>
<sequence>MALLDFTDVSFVADGKTILSDISFAIEQGDFVSIVGPSGGGKSTLLKLASSLQSPTSGHITFEGKKLEDYEPTQLRQQVSYCFQTPYLFGEIVKDNIQFPFDIRHLPMDQDRVKNLFDLFKMDLSYLEQDVKKLSGGEKQRIALIRQLLFTPKVLLLDEVTSALDTQNKEIVEEVIANLQAEGMTILWITHDSSQSRKYANKVMTIVQGQLESMEVIK</sequence>
<keyword evidence="5 7" id="KW-0067">ATP-binding</keyword>